<evidence type="ECO:0000313" key="1">
    <source>
        <dbReference type="EMBL" id="GAI21301.1"/>
    </source>
</evidence>
<reference evidence="1" key="1">
    <citation type="journal article" date="2014" name="Front. Microbiol.">
        <title>High frequency of phylogenetically diverse reductive dehalogenase-homologous genes in deep subseafloor sedimentary metagenomes.</title>
        <authorList>
            <person name="Kawai M."/>
            <person name="Futagami T."/>
            <person name="Toyoda A."/>
            <person name="Takaki Y."/>
            <person name="Nishi S."/>
            <person name="Hori S."/>
            <person name="Arai W."/>
            <person name="Tsubouchi T."/>
            <person name="Morono Y."/>
            <person name="Uchiyama I."/>
            <person name="Ito T."/>
            <person name="Fujiyama A."/>
            <person name="Inagaki F."/>
            <person name="Takami H."/>
        </authorList>
    </citation>
    <scope>NUCLEOTIDE SEQUENCE</scope>
    <source>
        <strain evidence="1">Expedition CK06-06</strain>
    </source>
</reference>
<dbReference type="InterPro" id="IPR008949">
    <property type="entry name" value="Isoprenoid_synthase_dom_sf"/>
</dbReference>
<dbReference type="SUPFAM" id="SSF48576">
    <property type="entry name" value="Terpenoid synthases"/>
    <property type="match status" value="1"/>
</dbReference>
<proteinExistence type="predicted"/>
<protein>
    <recommendedName>
        <fullName evidence="2">Polyprenyl synthetase</fullName>
    </recommendedName>
</protein>
<name>X1MTE7_9ZZZZ</name>
<comment type="caution">
    <text evidence="1">The sequence shown here is derived from an EMBL/GenBank/DDBJ whole genome shotgun (WGS) entry which is preliminary data.</text>
</comment>
<organism evidence="1">
    <name type="scientific">marine sediment metagenome</name>
    <dbReference type="NCBI Taxonomy" id="412755"/>
    <lineage>
        <taxon>unclassified sequences</taxon>
        <taxon>metagenomes</taxon>
        <taxon>ecological metagenomes</taxon>
    </lineage>
</organism>
<evidence type="ECO:0008006" key="2">
    <source>
        <dbReference type="Google" id="ProtNLM"/>
    </source>
</evidence>
<accession>X1MTE7</accession>
<dbReference type="AlphaFoldDB" id="X1MTE7"/>
<dbReference type="EMBL" id="BARV01019905">
    <property type="protein sequence ID" value="GAI21301.1"/>
    <property type="molecule type" value="Genomic_DNA"/>
</dbReference>
<sequence length="64" mass="7470">MGKSVHKDAVKKKLTYPAVYGLEKSRKKTVQLLEKTKAIFHNELKHRDTIKLENIAEFIVNRAY</sequence>
<gene>
    <name evidence="1" type="ORF">S06H3_33363</name>
</gene>
<dbReference type="Gene3D" id="1.10.600.10">
    <property type="entry name" value="Farnesyl Diphosphate Synthase"/>
    <property type="match status" value="1"/>
</dbReference>